<gene>
    <name evidence="10" type="ORF">QE152_g56</name>
</gene>
<evidence type="ECO:0000256" key="6">
    <source>
        <dbReference type="RuleBase" id="RU363034"/>
    </source>
</evidence>
<dbReference type="PROSITE" id="PS00135">
    <property type="entry name" value="TRYPSIN_SER"/>
    <property type="match status" value="1"/>
</dbReference>
<evidence type="ECO:0000313" key="11">
    <source>
        <dbReference type="Proteomes" id="UP001458880"/>
    </source>
</evidence>
<feature type="chain" id="PRO_5043576012" evidence="8">
    <location>
        <begin position="24"/>
        <end position="373"/>
    </location>
</feature>
<comment type="similarity">
    <text evidence="5">Belongs to the peptidase S1 family. CLIP subfamily.</text>
</comment>
<dbReference type="InterPro" id="IPR018114">
    <property type="entry name" value="TRYPSIN_HIS"/>
</dbReference>
<keyword evidence="1 6" id="KW-0645">Protease</keyword>
<keyword evidence="3 6" id="KW-0720">Serine protease</keyword>
<dbReference type="Pfam" id="PF00089">
    <property type="entry name" value="Trypsin"/>
    <property type="match status" value="1"/>
</dbReference>
<organism evidence="10 11">
    <name type="scientific">Popillia japonica</name>
    <name type="common">Japanese beetle</name>
    <dbReference type="NCBI Taxonomy" id="7064"/>
    <lineage>
        <taxon>Eukaryota</taxon>
        <taxon>Metazoa</taxon>
        <taxon>Ecdysozoa</taxon>
        <taxon>Arthropoda</taxon>
        <taxon>Hexapoda</taxon>
        <taxon>Insecta</taxon>
        <taxon>Pterygota</taxon>
        <taxon>Neoptera</taxon>
        <taxon>Endopterygota</taxon>
        <taxon>Coleoptera</taxon>
        <taxon>Polyphaga</taxon>
        <taxon>Scarabaeiformia</taxon>
        <taxon>Scarabaeidae</taxon>
        <taxon>Rutelinae</taxon>
        <taxon>Popillia</taxon>
    </lineage>
</organism>
<comment type="caution">
    <text evidence="10">The sequence shown here is derived from an EMBL/GenBank/DDBJ whole genome shotgun (WGS) entry which is preliminary data.</text>
</comment>
<dbReference type="PROSITE" id="PS50240">
    <property type="entry name" value="TRYPSIN_DOM"/>
    <property type="match status" value="1"/>
</dbReference>
<evidence type="ECO:0000256" key="4">
    <source>
        <dbReference type="ARBA" id="ARBA00023157"/>
    </source>
</evidence>
<proteinExistence type="inferred from homology"/>
<feature type="region of interest" description="Disordered" evidence="7">
    <location>
        <begin position="344"/>
        <end position="373"/>
    </location>
</feature>
<accession>A0AAW1ND82</accession>
<evidence type="ECO:0000256" key="3">
    <source>
        <dbReference type="ARBA" id="ARBA00022825"/>
    </source>
</evidence>
<evidence type="ECO:0000256" key="2">
    <source>
        <dbReference type="ARBA" id="ARBA00022801"/>
    </source>
</evidence>
<dbReference type="PANTHER" id="PTHR24264:SF54">
    <property type="entry name" value="PEPTIDASE S1 DOMAIN-CONTAINING PROTEIN"/>
    <property type="match status" value="1"/>
</dbReference>
<evidence type="ECO:0000313" key="10">
    <source>
        <dbReference type="EMBL" id="KAK9759201.1"/>
    </source>
</evidence>
<feature type="domain" description="Peptidase S1" evidence="9">
    <location>
        <begin position="40"/>
        <end position="286"/>
    </location>
</feature>
<dbReference type="GO" id="GO:0005615">
    <property type="term" value="C:extracellular space"/>
    <property type="evidence" value="ECO:0007669"/>
    <property type="project" value="TreeGrafter"/>
</dbReference>
<keyword evidence="8" id="KW-0732">Signal</keyword>
<dbReference type="AlphaFoldDB" id="A0AAW1ND82"/>
<dbReference type="Gene3D" id="2.40.10.10">
    <property type="entry name" value="Trypsin-like serine proteases"/>
    <property type="match status" value="1"/>
</dbReference>
<keyword evidence="2 6" id="KW-0378">Hydrolase</keyword>
<evidence type="ECO:0000256" key="5">
    <source>
        <dbReference type="ARBA" id="ARBA00024195"/>
    </source>
</evidence>
<dbReference type="PANTHER" id="PTHR24264">
    <property type="entry name" value="TRYPSIN-RELATED"/>
    <property type="match status" value="1"/>
</dbReference>
<feature type="compositionally biased region" description="Basic residues" evidence="7">
    <location>
        <begin position="344"/>
        <end position="358"/>
    </location>
</feature>
<feature type="signal peptide" evidence="8">
    <location>
        <begin position="1"/>
        <end position="23"/>
    </location>
</feature>
<dbReference type="SUPFAM" id="SSF50494">
    <property type="entry name" value="Trypsin-like serine proteases"/>
    <property type="match status" value="1"/>
</dbReference>
<dbReference type="PROSITE" id="PS00134">
    <property type="entry name" value="TRYPSIN_HIS"/>
    <property type="match status" value="1"/>
</dbReference>
<dbReference type="SMART" id="SM00020">
    <property type="entry name" value="Tryp_SPc"/>
    <property type="match status" value="1"/>
</dbReference>
<sequence length="373" mass="42241">MRILNCFPTLALFLILLVISVNTVEEQCGRAIGSLSTGKIVGGYDIGYYKYPWFVALMRHGDAFCGGTLIVKNYVVTAAHCFQPFFKAVEAGHMKLENVFVPTLGVYNICKHESTQKEFKMAKVHIHENYRKKNPYYDIALIKLNREAKGFEVCCLPKKALTDREKPREAYINGLGDLEWQSKTATCTMHEARILIYNDQVCRNMLNSQQEDGSQLKNAFCAGYLQGGIDGCQGDSGGPLHIIDPETGRFILLGVTSFGFKCALPDTLGIYTDVSQYLDWFKIKMRETNQSPATPPKLTTTTTTLRPATDEDNLIDESTIADPDEPIIMHEPHATIIINIYQKKHKGKRLQKSRRGKPQRNSFRNHYWNRTNT</sequence>
<dbReference type="InterPro" id="IPR009003">
    <property type="entry name" value="Peptidase_S1_PA"/>
</dbReference>
<dbReference type="GO" id="GO:0006508">
    <property type="term" value="P:proteolysis"/>
    <property type="evidence" value="ECO:0007669"/>
    <property type="project" value="UniProtKB-KW"/>
</dbReference>
<dbReference type="Proteomes" id="UP001458880">
    <property type="component" value="Unassembled WGS sequence"/>
</dbReference>
<dbReference type="InterPro" id="IPR050127">
    <property type="entry name" value="Serine_Proteases_S1"/>
</dbReference>
<evidence type="ECO:0000256" key="8">
    <source>
        <dbReference type="SAM" id="SignalP"/>
    </source>
</evidence>
<feature type="compositionally biased region" description="Polar residues" evidence="7">
    <location>
        <begin position="359"/>
        <end position="373"/>
    </location>
</feature>
<dbReference type="InterPro" id="IPR001254">
    <property type="entry name" value="Trypsin_dom"/>
</dbReference>
<protein>
    <submittedName>
        <fullName evidence="10">Trypsin</fullName>
    </submittedName>
</protein>
<name>A0AAW1ND82_POPJA</name>
<keyword evidence="11" id="KW-1185">Reference proteome</keyword>
<dbReference type="PRINTS" id="PR00722">
    <property type="entry name" value="CHYMOTRYPSIN"/>
</dbReference>
<dbReference type="InterPro" id="IPR033116">
    <property type="entry name" value="TRYPSIN_SER"/>
</dbReference>
<dbReference type="CDD" id="cd00190">
    <property type="entry name" value="Tryp_SPc"/>
    <property type="match status" value="1"/>
</dbReference>
<dbReference type="InterPro" id="IPR001314">
    <property type="entry name" value="Peptidase_S1A"/>
</dbReference>
<dbReference type="FunFam" id="2.40.10.10:FF:000002">
    <property type="entry name" value="Transmembrane protease serine"/>
    <property type="match status" value="1"/>
</dbReference>
<evidence type="ECO:0000259" key="9">
    <source>
        <dbReference type="PROSITE" id="PS50240"/>
    </source>
</evidence>
<dbReference type="InterPro" id="IPR043504">
    <property type="entry name" value="Peptidase_S1_PA_chymotrypsin"/>
</dbReference>
<dbReference type="FunFam" id="2.40.10.10:FF:000068">
    <property type="entry name" value="transmembrane protease serine 2"/>
    <property type="match status" value="1"/>
</dbReference>
<reference evidence="10 11" key="1">
    <citation type="journal article" date="2024" name="BMC Genomics">
        <title>De novo assembly and annotation of Popillia japonica's genome with initial clues to its potential as an invasive pest.</title>
        <authorList>
            <person name="Cucini C."/>
            <person name="Boschi S."/>
            <person name="Funari R."/>
            <person name="Cardaioli E."/>
            <person name="Iannotti N."/>
            <person name="Marturano G."/>
            <person name="Paoli F."/>
            <person name="Bruttini M."/>
            <person name="Carapelli A."/>
            <person name="Frati F."/>
            <person name="Nardi F."/>
        </authorList>
    </citation>
    <scope>NUCLEOTIDE SEQUENCE [LARGE SCALE GENOMIC DNA]</scope>
    <source>
        <strain evidence="10">DMR45628</strain>
    </source>
</reference>
<dbReference type="GO" id="GO:0004252">
    <property type="term" value="F:serine-type endopeptidase activity"/>
    <property type="evidence" value="ECO:0007669"/>
    <property type="project" value="InterPro"/>
</dbReference>
<keyword evidence="4" id="KW-1015">Disulfide bond</keyword>
<evidence type="ECO:0000256" key="1">
    <source>
        <dbReference type="ARBA" id="ARBA00022670"/>
    </source>
</evidence>
<evidence type="ECO:0000256" key="7">
    <source>
        <dbReference type="SAM" id="MobiDB-lite"/>
    </source>
</evidence>
<dbReference type="EMBL" id="JASPKY010000001">
    <property type="protein sequence ID" value="KAK9759201.1"/>
    <property type="molecule type" value="Genomic_DNA"/>
</dbReference>